<evidence type="ECO:0000259" key="3">
    <source>
        <dbReference type="PROSITE" id="PS50835"/>
    </source>
</evidence>
<dbReference type="SUPFAM" id="SSF49299">
    <property type="entry name" value="PKD domain"/>
    <property type="match status" value="1"/>
</dbReference>
<proteinExistence type="predicted"/>
<dbReference type="Pfam" id="PF13585">
    <property type="entry name" value="CHU_C"/>
    <property type="match status" value="1"/>
</dbReference>
<gene>
    <name evidence="4" type="ORF">SAMN04488029_0002</name>
</gene>
<feature type="domain" description="Ig-like" evidence="3">
    <location>
        <begin position="484"/>
        <end position="585"/>
    </location>
</feature>
<dbReference type="PANTHER" id="PTHR44103:SF1">
    <property type="entry name" value="PROPROTEIN CONVERTASE P"/>
    <property type="match status" value="1"/>
</dbReference>
<sequence>MNNQSTYKYYIVCFLLVFGSLTAIAQAPYINSINPSSASVGEVINISGSNFTGVSVVLFGGTRGTNLTILDDNLITVEVPFGATFDQVSLLHTTNGSGYSIEKFNLSFDGQSIDDGSEMINNVSSQTPFATGKTQTQDLCTCDFDNDGKLDVAVSNAGSTDGVIIYINESSAAGTVDFVEPAVVVESRFTTTNVICGDIDGDGFPDLVANQLGNQGSIYTYLNDGAGNFATGEEWVIPTNSEGDFRKPGRLALGDLDLDGLPEIAVATEDENIVYYFKNTSTSGNINFVSVPLSLSANSNSGSAGLGGLDIADMNNDGFPEIITSNFTESGFYIFQNNSQIDDISFNAPLFTPTGTSIRTLKTGDLDNDGFMDVILTNSDISSNNVIEIVENTTTTSGTDVVMGTSFTLSGIRQSWGLDLGDIDGDDDLDIIIGSEIENGFYTIMNTNSSTIAASSYSVGLVAVSNANNARNIVVADVDSDGRPDFIYANKSTSSATGNLALRLNEVCYVPVIRPDASTALCDASTVNLIAPASGFTYKWMKDGGDLAETSNTLLIDESDGAVGGDYTVIIEDNAGCQLESAAVTITTPGESFDAPTITVSDNTACSGDDILFNATAGATGTTISYVWTGPNDFTSTDEDHVITGISADQSGEYYVTATSSAGCEKSSAVEVISVTSLPIVSVQNPALDFFCEGNSLDLSATDFGTDYTYDWKLDNVSLGESDPSLLVATTAGDYSISISDGTCTNTSAARNITSISAPTSSFTASDVTICEGVEVDFTATSTGDHEDLTVINNWDYAGEGTDMGNSVSHAFATIGDKIISLTAKYDGIADDDCDYQPVTQTVSVEAAPTDVDLIISDNTDANNFEKCAEADLRIRVDGTFESYNWIISTESVGSTAVLDVSEESTVYVELENSIKCQFSTDPVNITNYTNGGIEIGVQNPNTLEIDPTLGKVVNVEESTSIITLGVLDATDPAWEPAIFIEDTTLTTVQVAVKNNRLIKVYGIDALGCQEVDSVTLRVPGIRADKNFTPNGDGIGDCWSVSNVGGTDCKVVIFDSKGRRIRELSYNADSDDDCVWEGDKSNGSPLPDGVYYYFLSCSDSENESSGSIFMVR</sequence>
<dbReference type="InterPro" id="IPR028994">
    <property type="entry name" value="Integrin_alpha_N"/>
</dbReference>
<dbReference type="NCBIfam" id="TIGR04131">
    <property type="entry name" value="Bac_Flav_CTERM"/>
    <property type="match status" value="1"/>
</dbReference>
<dbReference type="InterPro" id="IPR007110">
    <property type="entry name" value="Ig-like_dom"/>
</dbReference>
<dbReference type="RefSeq" id="WP_176214631.1">
    <property type="nucleotide sequence ID" value="NZ_FWYF01000001.1"/>
</dbReference>
<dbReference type="Gene3D" id="2.60.40.10">
    <property type="entry name" value="Immunoglobulins"/>
    <property type="match status" value="5"/>
</dbReference>
<reference evidence="4 5" key="1">
    <citation type="submission" date="2017-04" db="EMBL/GenBank/DDBJ databases">
        <authorList>
            <person name="Afonso C.L."/>
            <person name="Miller P.J."/>
            <person name="Scott M.A."/>
            <person name="Spackman E."/>
            <person name="Goraichik I."/>
            <person name="Dimitrov K.M."/>
            <person name="Suarez D.L."/>
            <person name="Swayne D.E."/>
        </authorList>
    </citation>
    <scope>NUCLEOTIDE SEQUENCE [LARGE SCALE GENOMIC DNA]</scope>
    <source>
        <strain evidence="4 5">DSM 26133</strain>
    </source>
</reference>
<organism evidence="4 5">
    <name type="scientific">Reichenbachiella faecimaris</name>
    <dbReference type="NCBI Taxonomy" id="692418"/>
    <lineage>
        <taxon>Bacteria</taxon>
        <taxon>Pseudomonadati</taxon>
        <taxon>Bacteroidota</taxon>
        <taxon>Cytophagia</taxon>
        <taxon>Cytophagales</taxon>
        <taxon>Reichenbachiellaceae</taxon>
        <taxon>Reichenbachiella</taxon>
    </lineage>
</organism>
<accession>A0A1W2G4L8</accession>
<dbReference type="InterPro" id="IPR013783">
    <property type="entry name" value="Ig-like_fold"/>
</dbReference>
<dbReference type="Gene3D" id="2.130.10.130">
    <property type="entry name" value="Integrin alpha, N-terminal"/>
    <property type="match status" value="2"/>
</dbReference>
<dbReference type="AlphaFoldDB" id="A0A1W2G4L8"/>
<evidence type="ECO:0000313" key="5">
    <source>
        <dbReference type="Proteomes" id="UP000192472"/>
    </source>
</evidence>
<evidence type="ECO:0000256" key="2">
    <source>
        <dbReference type="SAM" id="SignalP"/>
    </source>
</evidence>
<protein>
    <submittedName>
        <fullName evidence="4">Gliding motility-associated C-terminal domain-containing protein</fullName>
    </submittedName>
</protein>
<feature type="signal peptide" evidence="2">
    <location>
        <begin position="1"/>
        <end position="25"/>
    </location>
</feature>
<dbReference type="EMBL" id="FWYF01000001">
    <property type="protein sequence ID" value="SMD31639.1"/>
    <property type="molecule type" value="Genomic_DNA"/>
</dbReference>
<dbReference type="PANTHER" id="PTHR44103">
    <property type="entry name" value="PROPROTEIN CONVERTASE P"/>
    <property type="match status" value="1"/>
</dbReference>
<dbReference type="InterPro" id="IPR035986">
    <property type="entry name" value="PKD_dom_sf"/>
</dbReference>
<dbReference type="SUPFAM" id="SSF69318">
    <property type="entry name" value="Integrin alpha N-terminal domain"/>
    <property type="match status" value="1"/>
</dbReference>
<dbReference type="Gene3D" id="2.60.40.4070">
    <property type="match status" value="1"/>
</dbReference>
<dbReference type="InterPro" id="IPR013517">
    <property type="entry name" value="FG-GAP"/>
</dbReference>
<dbReference type="PROSITE" id="PS50835">
    <property type="entry name" value="IG_LIKE"/>
    <property type="match status" value="1"/>
</dbReference>
<dbReference type="InterPro" id="IPR026341">
    <property type="entry name" value="T9SS_type_B"/>
</dbReference>
<dbReference type="STRING" id="692418.SAMN04488029_0002"/>
<keyword evidence="5" id="KW-1185">Reference proteome</keyword>
<name>A0A1W2G4L8_REIFA</name>
<evidence type="ECO:0000256" key="1">
    <source>
        <dbReference type="ARBA" id="ARBA00022729"/>
    </source>
</evidence>
<evidence type="ECO:0000313" key="4">
    <source>
        <dbReference type="EMBL" id="SMD31639.1"/>
    </source>
</evidence>
<dbReference type="Pfam" id="PF13517">
    <property type="entry name" value="FG-GAP_3"/>
    <property type="match status" value="3"/>
</dbReference>
<feature type="chain" id="PRO_5013094258" evidence="2">
    <location>
        <begin position="26"/>
        <end position="1112"/>
    </location>
</feature>
<keyword evidence="1 2" id="KW-0732">Signal</keyword>
<dbReference type="Proteomes" id="UP000192472">
    <property type="component" value="Unassembled WGS sequence"/>
</dbReference>